<dbReference type="InterPro" id="IPR036291">
    <property type="entry name" value="NAD(P)-bd_dom_sf"/>
</dbReference>
<dbReference type="SUPFAM" id="SSF53223">
    <property type="entry name" value="Aminoacid dehydrogenase-like, N-terminal domain"/>
    <property type="match status" value="1"/>
</dbReference>
<dbReference type="InterPro" id="IPR020630">
    <property type="entry name" value="THF_DH/CycHdrlase_cat_dom"/>
</dbReference>
<comment type="function">
    <text evidence="11">Catalyzes the oxidation of 5,10-methylenetetrahydrofolate to 5,10-methenyltetrahydrofolate and then the hydrolysis of 5,10-methenyltetrahydrofolate to 10-formyltetrahydrofolate.</text>
</comment>
<evidence type="ECO:0000256" key="10">
    <source>
        <dbReference type="ARBA" id="ARBA00023268"/>
    </source>
</evidence>
<evidence type="ECO:0000256" key="2">
    <source>
        <dbReference type="ARBA" id="ARBA00022563"/>
    </source>
</evidence>
<proteinExistence type="inferred from homology"/>
<dbReference type="HAMAP" id="MF_01576">
    <property type="entry name" value="THF_DHG_CYH"/>
    <property type="match status" value="1"/>
</dbReference>
<evidence type="ECO:0000256" key="6">
    <source>
        <dbReference type="ARBA" id="ARBA00022857"/>
    </source>
</evidence>
<dbReference type="PANTHER" id="PTHR48099">
    <property type="entry name" value="C-1-TETRAHYDROFOLATE SYNTHASE, CYTOPLASMIC-RELATED"/>
    <property type="match status" value="1"/>
</dbReference>
<dbReference type="EC" id="1.5.1.5" evidence="11"/>
<dbReference type="Pfam" id="PF00763">
    <property type="entry name" value="THF_DHG_CYH"/>
    <property type="match status" value="1"/>
</dbReference>
<dbReference type="EC" id="3.5.4.9" evidence="11"/>
<evidence type="ECO:0000256" key="3">
    <source>
        <dbReference type="ARBA" id="ARBA00022605"/>
    </source>
</evidence>
<dbReference type="InterPro" id="IPR046346">
    <property type="entry name" value="Aminoacid_DH-like_N_sf"/>
</dbReference>
<dbReference type="PANTHER" id="PTHR48099:SF5">
    <property type="entry name" value="C-1-TETRAHYDROFOLATE SYNTHASE, CYTOPLASMIC"/>
    <property type="match status" value="1"/>
</dbReference>
<dbReference type="InterPro" id="IPR000672">
    <property type="entry name" value="THF_DH/CycHdrlase"/>
</dbReference>
<keyword evidence="9 11" id="KW-0486">Methionine biosynthesis</keyword>
<keyword evidence="2 11" id="KW-0554">One-carbon metabolism</keyword>
<dbReference type="Proteomes" id="UP001589818">
    <property type="component" value="Unassembled WGS sequence"/>
</dbReference>
<evidence type="ECO:0000256" key="7">
    <source>
        <dbReference type="ARBA" id="ARBA00023002"/>
    </source>
</evidence>
<keyword evidence="7 11" id="KW-0560">Oxidoreductase</keyword>
<dbReference type="Gene3D" id="3.40.50.10860">
    <property type="entry name" value="Leucine Dehydrogenase, chain A, domain 1"/>
    <property type="match status" value="1"/>
</dbReference>
<keyword evidence="6 11" id="KW-0521">NADP</keyword>
<organism evidence="14 15">
    <name type="scientific">Paenibacillus mendelii</name>
    <dbReference type="NCBI Taxonomy" id="206163"/>
    <lineage>
        <taxon>Bacteria</taxon>
        <taxon>Bacillati</taxon>
        <taxon>Bacillota</taxon>
        <taxon>Bacilli</taxon>
        <taxon>Bacillales</taxon>
        <taxon>Paenibacillaceae</taxon>
        <taxon>Paenibacillus</taxon>
    </lineage>
</organism>
<comment type="catalytic activity">
    <reaction evidence="11">
        <text>(6R)-5,10-methylene-5,6,7,8-tetrahydrofolate + NADP(+) = (6R)-5,10-methenyltetrahydrofolate + NADPH</text>
        <dbReference type="Rhea" id="RHEA:22812"/>
        <dbReference type="ChEBI" id="CHEBI:15636"/>
        <dbReference type="ChEBI" id="CHEBI:57455"/>
        <dbReference type="ChEBI" id="CHEBI:57783"/>
        <dbReference type="ChEBI" id="CHEBI:58349"/>
        <dbReference type="EC" id="1.5.1.5"/>
    </reaction>
</comment>
<accession>A0ABV6J3U4</accession>
<keyword evidence="4 11" id="KW-0658">Purine biosynthesis</keyword>
<evidence type="ECO:0000256" key="9">
    <source>
        <dbReference type="ARBA" id="ARBA00023167"/>
    </source>
</evidence>
<comment type="catalytic activity">
    <reaction evidence="11">
        <text>(6R)-5,10-methenyltetrahydrofolate + H2O = (6R)-10-formyltetrahydrofolate + H(+)</text>
        <dbReference type="Rhea" id="RHEA:23700"/>
        <dbReference type="ChEBI" id="CHEBI:15377"/>
        <dbReference type="ChEBI" id="CHEBI:15378"/>
        <dbReference type="ChEBI" id="CHEBI:57455"/>
        <dbReference type="ChEBI" id="CHEBI:195366"/>
        <dbReference type="EC" id="3.5.4.9"/>
    </reaction>
</comment>
<evidence type="ECO:0000256" key="1">
    <source>
        <dbReference type="ARBA" id="ARBA00004777"/>
    </source>
</evidence>
<dbReference type="EMBL" id="JBHLVF010000006">
    <property type="protein sequence ID" value="MFC0390217.1"/>
    <property type="molecule type" value="Genomic_DNA"/>
</dbReference>
<comment type="caution">
    <text evidence="11">Lacks conserved residue(s) required for the propagation of feature annotation.</text>
</comment>
<dbReference type="Pfam" id="PF02882">
    <property type="entry name" value="THF_DHG_CYH_C"/>
    <property type="match status" value="1"/>
</dbReference>
<evidence type="ECO:0000256" key="4">
    <source>
        <dbReference type="ARBA" id="ARBA00022755"/>
    </source>
</evidence>
<evidence type="ECO:0000259" key="13">
    <source>
        <dbReference type="Pfam" id="PF02882"/>
    </source>
</evidence>
<sequence length="287" mass="30523">MAVMLKAKPLAEETGAEIAAKVNGWKAQGRNPAIATILVEGDPASLYYAQAKRRLADKLDVKFELHTFPPDVPEEQLLGTIISLNENADVHGIMLELPLPAGIRLDQLAEAIDPLKDVDGIASTNKLACLTGSPGIYPATPQSCIRLLRYYDFSLRGKHVVVIGRGETVGRPLIQMLLRENATVTICHSHTPDLGAHIRQADIVIAAAGKANLITPAMVHPKLVIVDAGINEKPDGSGIIGDVDPETAAVVHALSPVPGGVGTLTTVILFDNVMRAMELQEAAGRLN</sequence>
<reference evidence="14 15" key="1">
    <citation type="submission" date="2024-09" db="EMBL/GenBank/DDBJ databases">
        <authorList>
            <person name="Sun Q."/>
            <person name="Mori K."/>
        </authorList>
    </citation>
    <scope>NUCLEOTIDE SEQUENCE [LARGE SCALE GENOMIC DNA]</scope>
    <source>
        <strain evidence="14 15">CCM 4839</strain>
    </source>
</reference>
<evidence type="ECO:0000256" key="8">
    <source>
        <dbReference type="ARBA" id="ARBA00023102"/>
    </source>
</evidence>
<dbReference type="CDD" id="cd01080">
    <property type="entry name" value="NAD_bind_m-THF_DH_Cyclohyd"/>
    <property type="match status" value="1"/>
</dbReference>
<evidence type="ECO:0000256" key="11">
    <source>
        <dbReference type="HAMAP-Rule" id="MF_01576"/>
    </source>
</evidence>
<feature type="binding site" evidence="11">
    <location>
        <position position="230"/>
    </location>
    <ligand>
        <name>NADP(+)</name>
        <dbReference type="ChEBI" id="CHEBI:58349"/>
    </ligand>
</feature>
<evidence type="ECO:0000259" key="12">
    <source>
        <dbReference type="Pfam" id="PF00763"/>
    </source>
</evidence>
<comment type="pathway">
    <text evidence="1 11">One-carbon metabolism; tetrahydrofolate interconversion.</text>
</comment>
<comment type="similarity">
    <text evidence="11">Belongs to the tetrahydrofolate dehydrogenase/cyclohydrolase family.</text>
</comment>
<dbReference type="SUPFAM" id="SSF51735">
    <property type="entry name" value="NAD(P)-binding Rossmann-fold domains"/>
    <property type="match status" value="1"/>
</dbReference>
<dbReference type="InterPro" id="IPR020631">
    <property type="entry name" value="THF_DH/CycHdrlase_NAD-bd_dom"/>
</dbReference>
<evidence type="ECO:0000256" key="5">
    <source>
        <dbReference type="ARBA" id="ARBA00022801"/>
    </source>
</evidence>
<feature type="domain" description="Tetrahydrofolate dehydrogenase/cyclohydrolase NAD(P)-binding" evidence="13">
    <location>
        <begin position="138"/>
        <end position="280"/>
    </location>
</feature>
<protein>
    <recommendedName>
        <fullName evidence="11">Bifunctional protein FolD</fullName>
    </recommendedName>
    <domain>
        <recommendedName>
            <fullName evidence="11">Methylenetetrahydrofolate dehydrogenase</fullName>
            <ecNumber evidence="11">1.5.1.5</ecNumber>
        </recommendedName>
    </domain>
    <domain>
        <recommendedName>
            <fullName evidence="11">Methenyltetrahydrofolate cyclohydrolase</fullName>
            <ecNumber evidence="11">3.5.4.9</ecNumber>
        </recommendedName>
    </domain>
</protein>
<feature type="domain" description="Tetrahydrofolate dehydrogenase/cyclohydrolase catalytic" evidence="12">
    <location>
        <begin position="5"/>
        <end position="119"/>
    </location>
</feature>
<comment type="subunit">
    <text evidence="11">Homodimer.</text>
</comment>
<keyword evidence="5 11" id="KW-0378">Hydrolase</keyword>
<gene>
    <name evidence="11" type="primary">folD</name>
    <name evidence="14" type="ORF">ACFFJ8_02385</name>
</gene>
<comment type="caution">
    <text evidence="14">The sequence shown here is derived from an EMBL/GenBank/DDBJ whole genome shotgun (WGS) entry which is preliminary data.</text>
</comment>
<feature type="binding site" evidence="11">
    <location>
        <begin position="164"/>
        <end position="166"/>
    </location>
    <ligand>
        <name>NADP(+)</name>
        <dbReference type="ChEBI" id="CHEBI:58349"/>
    </ligand>
</feature>
<keyword evidence="8 11" id="KW-0368">Histidine biosynthesis</keyword>
<evidence type="ECO:0000313" key="15">
    <source>
        <dbReference type="Proteomes" id="UP001589818"/>
    </source>
</evidence>
<keyword evidence="3 11" id="KW-0028">Amino-acid biosynthesis</keyword>
<name>A0ABV6J3U4_9BACL</name>
<dbReference type="PRINTS" id="PR00085">
    <property type="entry name" value="THFDHDRGNASE"/>
</dbReference>
<keyword evidence="15" id="KW-1185">Reference proteome</keyword>
<evidence type="ECO:0000313" key="14">
    <source>
        <dbReference type="EMBL" id="MFC0390217.1"/>
    </source>
</evidence>
<dbReference type="RefSeq" id="WP_204820900.1">
    <property type="nucleotide sequence ID" value="NZ_JANHOF010000003.1"/>
</dbReference>
<dbReference type="Gene3D" id="3.40.50.720">
    <property type="entry name" value="NAD(P)-binding Rossmann-like Domain"/>
    <property type="match status" value="1"/>
</dbReference>
<keyword evidence="10 11" id="KW-0511">Multifunctional enzyme</keyword>